<dbReference type="AlphaFoldDB" id="A0A8J4WVG3"/>
<dbReference type="EMBL" id="LUCH01000026">
    <property type="protein sequence ID" value="KAF5406360.1"/>
    <property type="molecule type" value="Genomic_DNA"/>
</dbReference>
<proteinExistence type="predicted"/>
<reference evidence="2" key="1">
    <citation type="submission" date="2019-05" db="EMBL/GenBank/DDBJ databases">
        <title>Annotation for the trematode Paragonimus heterotremus.</title>
        <authorList>
            <person name="Choi Y.-J."/>
        </authorList>
    </citation>
    <scope>NUCLEOTIDE SEQUENCE</scope>
    <source>
        <strain evidence="2">LC</strain>
    </source>
</reference>
<gene>
    <name evidence="2" type="ORF">PHET_00103</name>
</gene>
<dbReference type="OrthoDB" id="6276927at2759"/>
<evidence type="ECO:0000313" key="3">
    <source>
        <dbReference type="Proteomes" id="UP000748531"/>
    </source>
</evidence>
<dbReference type="Proteomes" id="UP000748531">
    <property type="component" value="Unassembled WGS sequence"/>
</dbReference>
<accession>A0A8J4WVG3</accession>
<feature type="chain" id="PRO_5035311986" description="C-type lectin domain-containing protein" evidence="1">
    <location>
        <begin position="18"/>
        <end position="146"/>
    </location>
</feature>
<evidence type="ECO:0008006" key="4">
    <source>
        <dbReference type="Google" id="ProtNLM"/>
    </source>
</evidence>
<evidence type="ECO:0000313" key="2">
    <source>
        <dbReference type="EMBL" id="KAF5406360.1"/>
    </source>
</evidence>
<protein>
    <recommendedName>
        <fullName evidence="4">C-type lectin domain-containing protein</fullName>
    </recommendedName>
</protein>
<sequence>MLLSVTITMITFAVTITETTEEQSEHSLRYIFGYKPVNYEEAVTFCSEWKGIVVKTIKPVLLDLIGYSGRPMWLNGISSRNEHHPLVFSSGGSYTWDYKRWCNVLTGYAIAARVPCDYKAIPLCQISIYGTKELQREKPMNWAQIM</sequence>
<feature type="signal peptide" evidence="1">
    <location>
        <begin position="1"/>
        <end position="17"/>
    </location>
</feature>
<comment type="caution">
    <text evidence="2">The sequence shown here is derived from an EMBL/GenBank/DDBJ whole genome shotgun (WGS) entry which is preliminary data.</text>
</comment>
<evidence type="ECO:0000256" key="1">
    <source>
        <dbReference type="SAM" id="SignalP"/>
    </source>
</evidence>
<keyword evidence="1" id="KW-0732">Signal</keyword>
<name>A0A8J4WVG3_9TREM</name>
<keyword evidence="3" id="KW-1185">Reference proteome</keyword>
<organism evidence="2 3">
    <name type="scientific">Paragonimus heterotremus</name>
    <dbReference type="NCBI Taxonomy" id="100268"/>
    <lineage>
        <taxon>Eukaryota</taxon>
        <taxon>Metazoa</taxon>
        <taxon>Spiralia</taxon>
        <taxon>Lophotrochozoa</taxon>
        <taxon>Platyhelminthes</taxon>
        <taxon>Trematoda</taxon>
        <taxon>Digenea</taxon>
        <taxon>Plagiorchiida</taxon>
        <taxon>Troglotremata</taxon>
        <taxon>Troglotrematidae</taxon>
        <taxon>Paragonimus</taxon>
    </lineage>
</organism>